<evidence type="ECO:0000313" key="14">
    <source>
        <dbReference type="Proteomes" id="UP000247498"/>
    </source>
</evidence>
<dbReference type="FunCoup" id="A0A2V0PL07">
    <property type="interactions" value="1783"/>
</dbReference>
<protein>
    <submittedName>
        <fullName evidence="13">Alcohol dehydrogenase class-3</fullName>
    </submittedName>
</protein>
<comment type="catalytic activity">
    <reaction evidence="7">
        <text>S-(hydroxymethyl)glutathione + NADP(+) = S-formylglutathione + NADPH + H(+)</text>
        <dbReference type="Rhea" id="RHEA:19981"/>
        <dbReference type="ChEBI" id="CHEBI:15378"/>
        <dbReference type="ChEBI" id="CHEBI:57688"/>
        <dbReference type="ChEBI" id="CHEBI:57783"/>
        <dbReference type="ChEBI" id="CHEBI:58349"/>
        <dbReference type="ChEBI" id="CHEBI:58758"/>
        <dbReference type="EC" id="1.1.1.284"/>
    </reaction>
</comment>
<comment type="cofactor">
    <cofactor evidence="1 11">
        <name>Zn(2+)</name>
        <dbReference type="ChEBI" id="CHEBI:29105"/>
    </cofactor>
</comment>
<dbReference type="AlphaFoldDB" id="A0A2V0PL07"/>
<evidence type="ECO:0000256" key="6">
    <source>
        <dbReference type="ARBA" id="ARBA00023027"/>
    </source>
</evidence>
<dbReference type="GO" id="GO:0051903">
    <property type="term" value="F:S-(hydroxymethyl)glutathione dehydrogenase [NAD(P)+] activity"/>
    <property type="evidence" value="ECO:0007669"/>
    <property type="project" value="UniProtKB-EC"/>
</dbReference>
<dbReference type="FunFam" id="3.40.50.720:FF:000003">
    <property type="entry name" value="S-(hydroxymethyl)glutathione dehydrogenase"/>
    <property type="match status" value="1"/>
</dbReference>
<evidence type="ECO:0000256" key="7">
    <source>
        <dbReference type="ARBA" id="ARBA00047793"/>
    </source>
</evidence>
<proteinExistence type="inferred from homology"/>
<comment type="catalytic activity">
    <reaction evidence="9">
        <text>a secondary alcohol + NAD(+) = a ketone + NADH + H(+)</text>
        <dbReference type="Rhea" id="RHEA:10740"/>
        <dbReference type="ChEBI" id="CHEBI:15378"/>
        <dbReference type="ChEBI" id="CHEBI:17087"/>
        <dbReference type="ChEBI" id="CHEBI:35681"/>
        <dbReference type="ChEBI" id="CHEBI:57540"/>
        <dbReference type="ChEBI" id="CHEBI:57945"/>
        <dbReference type="EC" id="1.1.1.1"/>
    </reaction>
</comment>
<comment type="caution">
    <text evidence="13">The sequence shown here is derived from an EMBL/GenBank/DDBJ whole genome shotgun (WGS) entry which is preliminary data.</text>
</comment>
<evidence type="ECO:0000313" key="13">
    <source>
        <dbReference type="EMBL" id="GBF98713.1"/>
    </source>
</evidence>
<dbReference type="GO" id="GO:0005829">
    <property type="term" value="C:cytosol"/>
    <property type="evidence" value="ECO:0007669"/>
    <property type="project" value="TreeGrafter"/>
</dbReference>
<evidence type="ECO:0000256" key="8">
    <source>
        <dbReference type="ARBA" id="ARBA00048110"/>
    </source>
</evidence>
<dbReference type="OrthoDB" id="417550at2759"/>
<dbReference type="STRING" id="307507.A0A2V0PL07"/>
<dbReference type="Proteomes" id="UP000247498">
    <property type="component" value="Unassembled WGS sequence"/>
</dbReference>
<dbReference type="InterPro" id="IPR011032">
    <property type="entry name" value="GroES-like_sf"/>
</dbReference>
<dbReference type="CDD" id="cd08300">
    <property type="entry name" value="alcohol_DH_class_III"/>
    <property type="match status" value="1"/>
</dbReference>
<sequence>MATAGKPIECLAAIAWEAKKPLEVVVAPPQRGEVRVKIVATALCHTDAYTLDGLDPEGEGREWGGKACRATEDVPSATAPLPAQQQQQQQQRGLFPCILGHEAAGVVESVGEGVTSVKPGDHVIPCYQAYCGDCKFCRHPESNLCISGTSTFSEYTVVHEQSVALIRPDAPLDKVCLLGCGVSTGWGAVFNTAKVKPDTTVAVFGLGAVGLAVIEAAKRAGASRIIAVDINPSKFDAARKWGATDCVNPGDHSKPIQQVIVDMTEWGADYTFECIGNVQVMRAALEAAHRGWGQSVVIGVAAAGQEISTRPFQLVTGRQWKGTAFGGYKSRLQVPELVDDYMGGGTLLDDYITHRMPFGDINQAFDLLHSGQTLRTVLTFDA</sequence>
<dbReference type="InterPro" id="IPR036291">
    <property type="entry name" value="NAD(P)-bd_dom_sf"/>
</dbReference>
<name>A0A2V0PL07_9CHLO</name>
<keyword evidence="6" id="KW-0520">NAD</keyword>
<dbReference type="PANTHER" id="PTHR43880">
    <property type="entry name" value="ALCOHOL DEHYDROGENASE"/>
    <property type="match status" value="1"/>
</dbReference>
<reference evidence="13 14" key="1">
    <citation type="journal article" date="2018" name="Sci. Rep.">
        <title>Raphidocelis subcapitata (=Pseudokirchneriella subcapitata) provides an insight into genome evolution and environmental adaptations in the Sphaeropleales.</title>
        <authorList>
            <person name="Suzuki S."/>
            <person name="Yamaguchi H."/>
            <person name="Nakajima N."/>
            <person name="Kawachi M."/>
        </authorList>
    </citation>
    <scope>NUCLEOTIDE SEQUENCE [LARGE SCALE GENOMIC DNA]</scope>
    <source>
        <strain evidence="13 14">NIES-35</strain>
    </source>
</reference>
<gene>
    <name evidence="13" type="ORF">Rsub_11262</name>
</gene>
<dbReference type="InterPro" id="IPR013154">
    <property type="entry name" value="ADH-like_N"/>
</dbReference>
<dbReference type="GO" id="GO:0046294">
    <property type="term" value="P:formaldehyde catabolic process"/>
    <property type="evidence" value="ECO:0007669"/>
    <property type="project" value="InterPro"/>
</dbReference>
<evidence type="ECO:0000256" key="11">
    <source>
        <dbReference type="RuleBase" id="RU361277"/>
    </source>
</evidence>
<feature type="domain" description="Enoyl reductase (ER)" evidence="12">
    <location>
        <begin position="9"/>
        <end position="378"/>
    </location>
</feature>
<dbReference type="PANTHER" id="PTHR43880:SF12">
    <property type="entry name" value="ALCOHOL DEHYDROGENASE CLASS-3"/>
    <property type="match status" value="1"/>
</dbReference>
<evidence type="ECO:0000256" key="2">
    <source>
        <dbReference type="ARBA" id="ARBA00010902"/>
    </source>
</evidence>
<dbReference type="EMBL" id="BDRX01000133">
    <property type="protein sequence ID" value="GBF98713.1"/>
    <property type="molecule type" value="Genomic_DNA"/>
</dbReference>
<dbReference type="Pfam" id="PF00107">
    <property type="entry name" value="ADH_zinc_N"/>
    <property type="match status" value="1"/>
</dbReference>
<evidence type="ECO:0000256" key="3">
    <source>
        <dbReference type="ARBA" id="ARBA00022723"/>
    </source>
</evidence>
<comment type="similarity">
    <text evidence="2">Belongs to the zinc-containing alcohol dehydrogenase family. Class-III subfamily.</text>
</comment>
<organism evidence="13 14">
    <name type="scientific">Raphidocelis subcapitata</name>
    <dbReference type="NCBI Taxonomy" id="307507"/>
    <lineage>
        <taxon>Eukaryota</taxon>
        <taxon>Viridiplantae</taxon>
        <taxon>Chlorophyta</taxon>
        <taxon>core chlorophytes</taxon>
        <taxon>Chlorophyceae</taxon>
        <taxon>CS clade</taxon>
        <taxon>Sphaeropleales</taxon>
        <taxon>Selenastraceae</taxon>
        <taxon>Raphidocelis</taxon>
    </lineage>
</organism>
<dbReference type="Gene3D" id="3.90.180.10">
    <property type="entry name" value="Medium-chain alcohol dehydrogenases, catalytic domain"/>
    <property type="match status" value="2"/>
</dbReference>
<dbReference type="GO" id="GO:0004022">
    <property type="term" value="F:alcohol dehydrogenase (NAD+) activity"/>
    <property type="evidence" value="ECO:0007669"/>
    <property type="project" value="UniProtKB-EC"/>
</dbReference>
<evidence type="ECO:0000256" key="10">
    <source>
        <dbReference type="ARBA" id="ARBA00049243"/>
    </source>
</evidence>
<keyword evidence="3 11" id="KW-0479">Metal-binding</keyword>
<accession>A0A2V0PL07</accession>
<dbReference type="InterPro" id="IPR020843">
    <property type="entry name" value="ER"/>
</dbReference>
<dbReference type="PROSITE" id="PS00059">
    <property type="entry name" value="ADH_ZINC"/>
    <property type="match status" value="1"/>
</dbReference>
<keyword evidence="14" id="KW-1185">Reference proteome</keyword>
<dbReference type="InterPro" id="IPR013149">
    <property type="entry name" value="ADH-like_C"/>
</dbReference>
<evidence type="ECO:0000256" key="9">
    <source>
        <dbReference type="ARBA" id="ARBA00049164"/>
    </source>
</evidence>
<comment type="catalytic activity">
    <reaction evidence="8">
        <text>S-(hydroxymethyl)glutathione + NAD(+) = S-formylglutathione + NADH + H(+)</text>
        <dbReference type="Rhea" id="RHEA:19985"/>
        <dbReference type="ChEBI" id="CHEBI:15378"/>
        <dbReference type="ChEBI" id="CHEBI:57540"/>
        <dbReference type="ChEBI" id="CHEBI:57688"/>
        <dbReference type="ChEBI" id="CHEBI:57945"/>
        <dbReference type="ChEBI" id="CHEBI:58758"/>
        <dbReference type="EC" id="1.1.1.284"/>
    </reaction>
</comment>
<dbReference type="InterPro" id="IPR014183">
    <property type="entry name" value="ADH_3"/>
</dbReference>
<dbReference type="SMART" id="SM00829">
    <property type="entry name" value="PKS_ER"/>
    <property type="match status" value="1"/>
</dbReference>
<dbReference type="InterPro" id="IPR002328">
    <property type="entry name" value="ADH_Zn_CS"/>
</dbReference>
<dbReference type="SUPFAM" id="SSF51735">
    <property type="entry name" value="NAD(P)-binding Rossmann-fold domains"/>
    <property type="match status" value="1"/>
</dbReference>
<evidence type="ECO:0000256" key="5">
    <source>
        <dbReference type="ARBA" id="ARBA00023002"/>
    </source>
</evidence>
<evidence type="ECO:0000256" key="4">
    <source>
        <dbReference type="ARBA" id="ARBA00022833"/>
    </source>
</evidence>
<evidence type="ECO:0000259" key="12">
    <source>
        <dbReference type="SMART" id="SM00829"/>
    </source>
</evidence>
<dbReference type="SUPFAM" id="SSF50129">
    <property type="entry name" value="GroES-like"/>
    <property type="match status" value="2"/>
</dbReference>
<dbReference type="InParanoid" id="A0A2V0PL07"/>
<evidence type="ECO:0000256" key="1">
    <source>
        <dbReference type="ARBA" id="ARBA00001947"/>
    </source>
</evidence>
<dbReference type="GO" id="GO:0008270">
    <property type="term" value="F:zinc ion binding"/>
    <property type="evidence" value="ECO:0007669"/>
    <property type="project" value="InterPro"/>
</dbReference>
<dbReference type="Gene3D" id="3.40.50.720">
    <property type="entry name" value="NAD(P)-binding Rossmann-like Domain"/>
    <property type="match status" value="1"/>
</dbReference>
<keyword evidence="5" id="KW-0560">Oxidoreductase</keyword>
<comment type="catalytic activity">
    <reaction evidence="10">
        <text>a primary alcohol + NAD(+) = an aldehyde + NADH + H(+)</text>
        <dbReference type="Rhea" id="RHEA:10736"/>
        <dbReference type="ChEBI" id="CHEBI:15378"/>
        <dbReference type="ChEBI" id="CHEBI:15734"/>
        <dbReference type="ChEBI" id="CHEBI:17478"/>
        <dbReference type="ChEBI" id="CHEBI:57540"/>
        <dbReference type="ChEBI" id="CHEBI:57945"/>
        <dbReference type="EC" id="1.1.1.1"/>
    </reaction>
</comment>
<dbReference type="Pfam" id="PF08240">
    <property type="entry name" value="ADH_N"/>
    <property type="match status" value="1"/>
</dbReference>
<keyword evidence="4 11" id="KW-0862">Zinc</keyword>